<gene>
    <name evidence="18" type="ORF">Pfra01_002754700</name>
</gene>
<dbReference type="GO" id="GO:0006508">
    <property type="term" value="P:proteolysis"/>
    <property type="evidence" value="ECO:0007669"/>
    <property type="project" value="UniProtKB-KW"/>
</dbReference>
<keyword evidence="2" id="KW-1188">Viral release from host cell</keyword>
<evidence type="ECO:0000313" key="18">
    <source>
        <dbReference type="EMBL" id="GMF63093.1"/>
    </source>
</evidence>
<keyword evidence="13" id="KW-0548">Nucleotidyltransferase</keyword>
<proteinExistence type="predicted"/>
<evidence type="ECO:0000256" key="11">
    <source>
        <dbReference type="ARBA" id="ARBA00022908"/>
    </source>
</evidence>
<keyword evidence="14" id="KW-0917">Virion maturation</keyword>
<dbReference type="GO" id="GO:0003887">
    <property type="term" value="F:DNA-directed DNA polymerase activity"/>
    <property type="evidence" value="ECO:0007669"/>
    <property type="project" value="UniProtKB-KW"/>
</dbReference>
<dbReference type="EMBL" id="BSXT01006801">
    <property type="protein sequence ID" value="GMF63093.1"/>
    <property type="molecule type" value="Genomic_DNA"/>
</dbReference>
<keyword evidence="3" id="KW-0645">Protease</keyword>
<dbReference type="InterPro" id="IPR057670">
    <property type="entry name" value="SH3_retrovirus"/>
</dbReference>
<name>A0A9W6YH68_9STRA</name>
<dbReference type="PANTHER" id="PTHR42648">
    <property type="entry name" value="TRANSPOSASE, PUTATIVE-RELATED"/>
    <property type="match status" value="1"/>
</dbReference>
<evidence type="ECO:0000256" key="10">
    <source>
        <dbReference type="ARBA" id="ARBA00022842"/>
    </source>
</evidence>
<keyword evidence="13" id="KW-0239">DNA-directed DNA polymerase</keyword>
<evidence type="ECO:0000256" key="3">
    <source>
        <dbReference type="ARBA" id="ARBA00022670"/>
    </source>
</evidence>
<comment type="caution">
    <text evidence="18">The sequence shown here is derived from an EMBL/GenBank/DDBJ whole genome shotgun (WGS) entry which is preliminary data.</text>
</comment>
<evidence type="ECO:0000256" key="12">
    <source>
        <dbReference type="ARBA" id="ARBA00022918"/>
    </source>
</evidence>
<keyword evidence="4" id="KW-0540">Nuclease</keyword>
<evidence type="ECO:0000256" key="8">
    <source>
        <dbReference type="ARBA" id="ARBA00022801"/>
    </source>
</evidence>
<keyword evidence="15" id="KW-0233">DNA recombination</keyword>
<dbReference type="InterPro" id="IPR054722">
    <property type="entry name" value="PolX-like_BBD"/>
</dbReference>
<feature type="region of interest" description="Disordered" evidence="16">
    <location>
        <begin position="481"/>
        <end position="521"/>
    </location>
</feature>
<evidence type="ECO:0000256" key="6">
    <source>
        <dbReference type="ARBA" id="ARBA00022741"/>
    </source>
</evidence>
<dbReference type="GO" id="GO:0004519">
    <property type="term" value="F:endonuclease activity"/>
    <property type="evidence" value="ECO:0007669"/>
    <property type="project" value="UniProtKB-KW"/>
</dbReference>
<dbReference type="Pfam" id="PF00665">
    <property type="entry name" value="rve"/>
    <property type="match status" value="1"/>
</dbReference>
<reference evidence="18" key="1">
    <citation type="submission" date="2023-04" db="EMBL/GenBank/DDBJ databases">
        <title>Phytophthora fragariaefolia NBRC 109709.</title>
        <authorList>
            <person name="Ichikawa N."/>
            <person name="Sato H."/>
            <person name="Tonouchi N."/>
        </authorList>
    </citation>
    <scope>NUCLEOTIDE SEQUENCE</scope>
    <source>
        <strain evidence="18">NBRC 109709</strain>
    </source>
</reference>
<dbReference type="GO" id="GO:0015074">
    <property type="term" value="P:DNA integration"/>
    <property type="evidence" value="ECO:0007669"/>
    <property type="project" value="UniProtKB-KW"/>
</dbReference>
<evidence type="ECO:0000256" key="13">
    <source>
        <dbReference type="ARBA" id="ARBA00022932"/>
    </source>
</evidence>
<organism evidence="18 19">
    <name type="scientific">Phytophthora fragariaefolia</name>
    <dbReference type="NCBI Taxonomy" id="1490495"/>
    <lineage>
        <taxon>Eukaryota</taxon>
        <taxon>Sar</taxon>
        <taxon>Stramenopiles</taxon>
        <taxon>Oomycota</taxon>
        <taxon>Peronosporomycetes</taxon>
        <taxon>Peronosporales</taxon>
        <taxon>Peronosporaceae</taxon>
        <taxon>Phytophthora</taxon>
    </lineage>
</organism>
<dbReference type="PANTHER" id="PTHR42648:SF11">
    <property type="entry name" value="TRANSPOSON TY4-P GAG-POL POLYPROTEIN"/>
    <property type="match status" value="1"/>
</dbReference>
<evidence type="ECO:0000256" key="14">
    <source>
        <dbReference type="ARBA" id="ARBA00023113"/>
    </source>
</evidence>
<dbReference type="AlphaFoldDB" id="A0A9W6YH68"/>
<dbReference type="InterPro" id="IPR039537">
    <property type="entry name" value="Retrotran_Ty1/copia-like"/>
</dbReference>
<evidence type="ECO:0000256" key="5">
    <source>
        <dbReference type="ARBA" id="ARBA00022723"/>
    </source>
</evidence>
<evidence type="ECO:0000256" key="2">
    <source>
        <dbReference type="ARBA" id="ARBA00022612"/>
    </source>
</evidence>
<evidence type="ECO:0000256" key="4">
    <source>
        <dbReference type="ARBA" id="ARBA00022722"/>
    </source>
</evidence>
<dbReference type="InterPro" id="IPR036397">
    <property type="entry name" value="RNaseH_sf"/>
</dbReference>
<keyword evidence="8" id="KW-0378">Hydrolase</keyword>
<dbReference type="GO" id="GO:0008233">
    <property type="term" value="F:peptidase activity"/>
    <property type="evidence" value="ECO:0007669"/>
    <property type="project" value="UniProtKB-KW"/>
</dbReference>
<feature type="domain" description="Integrase catalytic" evidence="17">
    <location>
        <begin position="194"/>
        <end position="367"/>
    </location>
</feature>
<keyword evidence="10" id="KW-0460">Magnesium</keyword>
<dbReference type="Pfam" id="PF22936">
    <property type="entry name" value="Pol_BBD"/>
    <property type="match status" value="1"/>
</dbReference>
<dbReference type="Proteomes" id="UP001165121">
    <property type="component" value="Unassembled WGS sequence"/>
</dbReference>
<comment type="function">
    <text evidence="1">The aspartyl protease (PR) mediates the proteolytic cleavages of the Gag and Gag-Pol polyproteins after assembly of the VLP.</text>
</comment>
<sequence length="627" mass="69877">MQGEAVADPEHKDDQASTAVAVSASAEKPAMGLVSATSSLITNELTWIIDTGATSHMCKDIGLFVTFEPLESSMETAANPLRILGKGTCTLRHDGGGYVLSAPGGGGVDLYLLRGIGKRECALLANGNANTKEALRWHRRAGHPGVNAMRQLHQIYFDSGAVSFPKSQINDLFCESYIFAKSTRLPFSKAIPKTAARPGEVFHTDIGVLPTSTFSGYRYFIVFVDEYTCYVFTFLMRKRDEVYLVYEDLQRKVKEKIKYIYTVVSEYDDEIKRVQSDNGKEYEKLARIIAKYDTRFRFTQAYIPQQNGMAERRIRMVMEKALCLLFDGHLSGALWGEAVMTSIYLINITPSAAIDMRSPYLLWHNRLPRITKLRTFGCAAYAWIPKDKRTKLEAHAVKCIFVGYDEEDRSGYRLLRLLDCEVIHSRDVRFNEAEFPRFADRVLAALPDERQRLCGCHHCDDHLAKATASVEAILRDEDAVTKDHLRRRQRRTGEATYSTSSGTNSRRRTGEVTYSTSSGTEQIRELSASEAMDNQALPRTSDVIGASEASAAFGEPRTGVSQLEQPIQAGSAQVGETLLPVIIESGDDRTVVPQRAVSPRSGEIARTRSDHPSTWSTCTGSLLRVDT</sequence>
<evidence type="ECO:0000256" key="1">
    <source>
        <dbReference type="ARBA" id="ARBA00002180"/>
    </source>
</evidence>
<keyword evidence="7" id="KW-0255">Endonuclease</keyword>
<keyword evidence="12" id="KW-0695">RNA-directed DNA polymerase</keyword>
<keyword evidence="13" id="KW-0808">Transferase</keyword>
<dbReference type="PROSITE" id="PS50994">
    <property type="entry name" value="INTEGRASE"/>
    <property type="match status" value="1"/>
</dbReference>
<evidence type="ECO:0000256" key="9">
    <source>
        <dbReference type="ARBA" id="ARBA00022840"/>
    </source>
</evidence>
<dbReference type="InterPro" id="IPR001584">
    <property type="entry name" value="Integrase_cat-core"/>
</dbReference>
<dbReference type="GO" id="GO:0005524">
    <property type="term" value="F:ATP binding"/>
    <property type="evidence" value="ECO:0007669"/>
    <property type="project" value="UniProtKB-KW"/>
</dbReference>
<feature type="compositionally biased region" description="Polar residues" evidence="16">
    <location>
        <begin position="512"/>
        <end position="521"/>
    </location>
</feature>
<feature type="region of interest" description="Disordered" evidence="16">
    <location>
        <begin position="1"/>
        <end position="21"/>
    </location>
</feature>
<dbReference type="Pfam" id="PF25597">
    <property type="entry name" value="SH3_retrovirus"/>
    <property type="match status" value="1"/>
</dbReference>
<keyword evidence="11" id="KW-0229">DNA integration</keyword>
<evidence type="ECO:0000256" key="7">
    <source>
        <dbReference type="ARBA" id="ARBA00022759"/>
    </source>
</evidence>
<evidence type="ECO:0000256" key="15">
    <source>
        <dbReference type="ARBA" id="ARBA00023172"/>
    </source>
</evidence>
<evidence type="ECO:0000313" key="19">
    <source>
        <dbReference type="Proteomes" id="UP001165121"/>
    </source>
</evidence>
<keyword evidence="19" id="KW-1185">Reference proteome</keyword>
<keyword evidence="5" id="KW-0479">Metal-binding</keyword>
<dbReference type="InterPro" id="IPR025724">
    <property type="entry name" value="GAG-pre-integrase_dom"/>
</dbReference>
<dbReference type="OrthoDB" id="422839at2759"/>
<keyword evidence="6" id="KW-0547">Nucleotide-binding</keyword>
<dbReference type="Pfam" id="PF13976">
    <property type="entry name" value="gag_pre-integrs"/>
    <property type="match status" value="1"/>
</dbReference>
<dbReference type="Gene3D" id="3.30.420.10">
    <property type="entry name" value="Ribonuclease H-like superfamily/Ribonuclease H"/>
    <property type="match status" value="1"/>
</dbReference>
<keyword evidence="9" id="KW-0067">ATP-binding</keyword>
<protein>
    <submittedName>
        <fullName evidence="18">Unnamed protein product</fullName>
    </submittedName>
</protein>
<evidence type="ECO:0000256" key="16">
    <source>
        <dbReference type="SAM" id="MobiDB-lite"/>
    </source>
</evidence>
<dbReference type="SUPFAM" id="SSF53098">
    <property type="entry name" value="Ribonuclease H-like"/>
    <property type="match status" value="1"/>
</dbReference>
<accession>A0A9W6YH68</accession>
<evidence type="ECO:0000259" key="17">
    <source>
        <dbReference type="PROSITE" id="PS50994"/>
    </source>
</evidence>
<dbReference type="GO" id="GO:0006310">
    <property type="term" value="P:DNA recombination"/>
    <property type="evidence" value="ECO:0007669"/>
    <property type="project" value="UniProtKB-KW"/>
</dbReference>
<dbReference type="GO" id="GO:0003964">
    <property type="term" value="F:RNA-directed DNA polymerase activity"/>
    <property type="evidence" value="ECO:0007669"/>
    <property type="project" value="UniProtKB-KW"/>
</dbReference>
<dbReference type="GO" id="GO:0046872">
    <property type="term" value="F:metal ion binding"/>
    <property type="evidence" value="ECO:0007669"/>
    <property type="project" value="UniProtKB-KW"/>
</dbReference>
<dbReference type="InterPro" id="IPR012337">
    <property type="entry name" value="RNaseH-like_sf"/>
</dbReference>
<dbReference type="GO" id="GO:0003676">
    <property type="term" value="F:nucleic acid binding"/>
    <property type="evidence" value="ECO:0007669"/>
    <property type="project" value="InterPro"/>
</dbReference>